<proteinExistence type="predicted"/>
<comment type="caution">
    <text evidence="3">The sequence shown here is derived from an EMBL/GenBank/DDBJ whole genome shotgun (WGS) entry which is preliminary data.</text>
</comment>
<feature type="transmembrane region" description="Helical" evidence="2">
    <location>
        <begin position="31"/>
        <end position="51"/>
    </location>
</feature>
<evidence type="ECO:0000313" key="3">
    <source>
        <dbReference type="EMBL" id="MBZ0160339.1"/>
    </source>
</evidence>
<feature type="coiled-coil region" evidence="1">
    <location>
        <begin position="53"/>
        <end position="124"/>
    </location>
</feature>
<dbReference type="Proteomes" id="UP001197609">
    <property type="component" value="Unassembled WGS sequence"/>
</dbReference>
<dbReference type="AlphaFoldDB" id="A0AAJ1AIS6"/>
<dbReference type="InterPro" id="IPR023614">
    <property type="entry name" value="Porin_dom_sf"/>
</dbReference>
<keyword evidence="2" id="KW-1133">Transmembrane helix</keyword>
<reference evidence="3 4" key="1">
    <citation type="journal article" date="2021" name="bioRxiv">
        <title>Unraveling nitrogen, sulfur and carbon metabolic pathways and microbial community transcriptional responses to substrate deprivation and toxicity stresses in a bioreactor mimicking anoxic brackish coastal sediment conditions.</title>
        <authorList>
            <person name="Martins P.D."/>
            <person name="Echeveste M.J."/>
            <person name="Arshad A."/>
            <person name="Kurth J."/>
            <person name="Ouboter H."/>
            <person name="Jetten M.S.M."/>
            <person name="Welte C.U."/>
        </authorList>
    </citation>
    <scope>NUCLEOTIDE SEQUENCE [LARGE SCALE GENOMIC DNA]</scope>
    <source>
        <strain evidence="3">MAG_38</strain>
    </source>
</reference>
<gene>
    <name evidence="3" type="ORF">K8G79_09420</name>
</gene>
<dbReference type="EMBL" id="JAIOIU010000119">
    <property type="protein sequence ID" value="MBZ0160339.1"/>
    <property type="molecule type" value="Genomic_DNA"/>
</dbReference>
<name>A0AAJ1AIS6_9BACT</name>
<protein>
    <recommendedName>
        <fullName evidence="5">Phosphate-selective porin O and P</fullName>
    </recommendedName>
</protein>
<keyword evidence="1" id="KW-0175">Coiled coil</keyword>
<keyword evidence="2" id="KW-0812">Transmembrane</keyword>
<dbReference type="Gene3D" id="2.40.160.10">
    <property type="entry name" value="Porin"/>
    <property type="match status" value="1"/>
</dbReference>
<evidence type="ECO:0000256" key="2">
    <source>
        <dbReference type="SAM" id="Phobius"/>
    </source>
</evidence>
<evidence type="ECO:0000256" key="1">
    <source>
        <dbReference type="SAM" id="Coils"/>
    </source>
</evidence>
<evidence type="ECO:0008006" key="5">
    <source>
        <dbReference type="Google" id="ProtNLM"/>
    </source>
</evidence>
<dbReference type="Pfam" id="PF07396">
    <property type="entry name" value="Porin_O_P"/>
    <property type="match status" value="1"/>
</dbReference>
<evidence type="ECO:0000313" key="4">
    <source>
        <dbReference type="Proteomes" id="UP001197609"/>
    </source>
</evidence>
<accession>A0AAJ1AIS6</accession>
<dbReference type="InterPro" id="IPR010870">
    <property type="entry name" value="Porin_O/P"/>
</dbReference>
<dbReference type="SUPFAM" id="SSF56935">
    <property type="entry name" value="Porins"/>
    <property type="match status" value="1"/>
</dbReference>
<organism evidence="3 4">
    <name type="scientific">Candidatus Methylomirabilis tolerans</name>
    <dbReference type="NCBI Taxonomy" id="3123416"/>
    <lineage>
        <taxon>Bacteria</taxon>
        <taxon>Candidatus Methylomirabilota</taxon>
        <taxon>Candidatus Methylomirabilia</taxon>
        <taxon>Candidatus Methylomirabilales</taxon>
        <taxon>Candidatus Methylomirabilaceae</taxon>
        <taxon>Candidatus Methylomirabilis</taxon>
    </lineage>
</organism>
<keyword evidence="2" id="KW-0472">Membrane</keyword>
<sequence length="522" mass="59217">MSRGKEARGGTVFTRNVSHTIDDREETMQRALIAASLAIWLVWGTGVPRVFAADRLSELAQQLESQKQALEAQKRIIEALQQEVNSLKQGQTHQQTLEREVEGLKQAQQENQKLKREVEQIRVAATPKFDAGFKNWQPYIRSTDGNFTLNPVGRIQFDYRNFEDGNRRNLDGTELTNRFLIRRARIGLAGTFYKYYDFFVEADFGQGASGRDGNVVLTDGFLDIHYWPELRLRAGQFKVPFGYEELFSDNNLDFVERSVADNLVPSRDMGAMVHGSAFDGSVSYALGGFNGSGQNKRDTNDSKDIVGRLVLAPFKKAELPWLKNLQVGGDVAWGDEDSGQSLQGKTDAQFVFFRSIPTRGDRLRYSGEAAYYYGPFTMYGEYIQTREERKGLGTGGSDLRDLYGRGWYVTMTYMLTGETKVPGQPVIPTRWASPVGPEKGWGAWELAARFEQLDFRAKDIMGNRVNAVTAGVNWYLTPNVKWMANFVENWFSNERGTPFSFTNPNNTRTTAWEALTRLQLWF</sequence>